<dbReference type="NCBIfam" id="TIGR00254">
    <property type="entry name" value="GGDEF"/>
    <property type="match status" value="1"/>
</dbReference>
<keyword evidence="12" id="KW-1185">Reference proteome</keyword>
<dbReference type="AlphaFoldDB" id="A0A323UUW7"/>
<evidence type="ECO:0000256" key="5">
    <source>
        <dbReference type="ARBA" id="ARBA00023136"/>
    </source>
</evidence>
<dbReference type="Gene3D" id="3.20.20.450">
    <property type="entry name" value="EAL domain"/>
    <property type="match status" value="1"/>
</dbReference>
<dbReference type="SMART" id="SM00052">
    <property type="entry name" value="EAL"/>
    <property type="match status" value="1"/>
</dbReference>
<dbReference type="Gene3D" id="3.30.70.270">
    <property type="match status" value="1"/>
</dbReference>
<feature type="transmembrane region" description="Helical" evidence="7">
    <location>
        <begin position="487"/>
        <end position="509"/>
    </location>
</feature>
<evidence type="ECO:0000259" key="9">
    <source>
        <dbReference type="PROSITE" id="PS50883"/>
    </source>
</evidence>
<accession>A0A323UUW7</accession>
<dbReference type="SUPFAM" id="SSF55073">
    <property type="entry name" value="Nucleotide cyclase"/>
    <property type="match status" value="1"/>
</dbReference>
<evidence type="ECO:0000256" key="4">
    <source>
        <dbReference type="ARBA" id="ARBA00022989"/>
    </source>
</evidence>
<evidence type="ECO:0000256" key="7">
    <source>
        <dbReference type="SAM" id="Phobius"/>
    </source>
</evidence>
<dbReference type="InterPro" id="IPR006189">
    <property type="entry name" value="CHASE_dom"/>
</dbReference>
<evidence type="ECO:0000256" key="6">
    <source>
        <dbReference type="ARBA" id="ARBA00051114"/>
    </source>
</evidence>
<dbReference type="InterPro" id="IPR007895">
    <property type="entry name" value="MASE1"/>
</dbReference>
<feature type="transmembrane region" description="Helical" evidence="7">
    <location>
        <begin position="188"/>
        <end position="208"/>
    </location>
</feature>
<dbReference type="CDD" id="cd01948">
    <property type="entry name" value="EAL"/>
    <property type="match status" value="1"/>
</dbReference>
<dbReference type="Pfam" id="PF00990">
    <property type="entry name" value="GGDEF"/>
    <property type="match status" value="1"/>
</dbReference>
<dbReference type="GO" id="GO:0071732">
    <property type="term" value="P:cellular response to nitric oxide"/>
    <property type="evidence" value="ECO:0007669"/>
    <property type="project" value="UniProtKB-ARBA"/>
</dbReference>
<dbReference type="PROSITE" id="PS50883">
    <property type="entry name" value="EAL"/>
    <property type="match status" value="1"/>
</dbReference>
<dbReference type="RefSeq" id="WP_110524775.1">
    <property type="nucleotide sequence ID" value="NZ_QKOE01000007.1"/>
</dbReference>
<reference evidence="11 12" key="1">
    <citation type="submission" date="2018-06" db="EMBL/GenBank/DDBJ databases">
        <title>Azoarcus communis strain SWub3 genome.</title>
        <authorList>
            <person name="Zorraquino Salvo V."/>
            <person name="Toubiana D."/>
            <person name="Blumwald E."/>
        </authorList>
    </citation>
    <scope>NUCLEOTIDE SEQUENCE [LARGE SCALE GENOMIC DNA]</scope>
    <source>
        <strain evidence="11 12">SWub3</strain>
    </source>
</reference>
<feature type="domain" description="EAL" evidence="9">
    <location>
        <begin position="834"/>
        <end position="1088"/>
    </location>
</feature>
<dbReference type="InterPro" id="IPR042240">
    <property type="entry name" value="CHASE_sf"/>
</dbReference>
<feature type="transmembrane region" description="Helical" evidence="7">
    <location>
        <begin position="155"/>
        <end position="176"/>
    </location>
</feature>
<evidence type="ECO:0000259" key="10">
    <source>
        <dbReference type="PROSITE" id="PS50887"/>
    </source>
</evidence>
<dbReference type="Gene3D" id="3.30.450.20">
    <property type="entry name" value="PAS domain"/>
    <property type="match status" value="1"/>
</dbReference>
<dbReference type="PANTHER" id="PTHR44757:SF2">
    <property type="entry name" value="BIOFILM ARCHITECTURE MAINTENANCE PROTEIN MBAA"/>
    <property type="match status" value="1"/>
</dbReference>
<dbReference type="SMART" id="SM01079">
    <property type="entry name" value="CHASE"/>
    <property type="match status" value="1"/>
</dbReference>
<dbReference type="Gene3D" id="3.30.450.350">
    <property type="entry name" value="CHASE domain"/>
    <property type="match status" value="1"/>
</dbReference>
<keyword evidence="5 7" id="KW-0472">Membrane</keyword>
<dbReference type="InterPro" id="IPR029787">
    <property type="entry name" value="Nucleotide_cyclase"/>
</dbReference>
<dbReference type="PROSITE" id="PS50887">
    <property type="entry name" value="GGDEF"/>
    <property type="match status" value="1"/>
</dbReference>
<dbReference type="Proteomes" id="UP000248259">
    <property type="component" value="Unassembled WGS sequence"/>
</dbReference>
<dbReference type="InterPro" id="IPR035919">
    <property type="entry name" value="EAL_sf"/>
</dbReference>
<keyword evidence="2" id="KW-1003">Cell membrane</keyword>
<dbReference type="SMART" id="SM00267">
    <property type="entry name" value="GGDEF"/>
    <property type="match status" value="1"/>
</dbReference>
<feature type="transmembrane region" description="Helical" evidence="7">
    <location>
        <begin position="80"/>
        <end position="104"/>
    </location>
</feature>
<dbReference type="FunFam" id="3.30.70.270:FF:000001">
    <property type="entry name" value="Diguanylate cyclase domain protein"/>
    <property type="match status" value="1"/>
</dbReference>
<dbReference type="InterPro" id="IPR000160">
    <property type="entry name" value="GGDEF_dom"/>
</dbReference>
<dbReference type="PROSITE" id="PS50839">
    <property type="entry name" value="CHASE"/>
    <property type="match status" value="1"/>
</dbReference>
<dbReference type="GO" id="GO:0071111">
    <property type="term" value="F:cyclic-guanylate-specific phosphodiesterase activity"/>
    <property type="evidence" value="ECO:0007669"/>
    <property type="project" value="UniProtKB-EC"/>
</dbReference>
<sequence>MSSNLLRIVALALAYGAFGWAALKLAVPPGYAAPIFPSAGIALSALLIFGLRLWPGVLLGSLLVQIAAQVHTGVTLSSSVGASLVPLGATLQAIVGAALARRLIGFPNPLDAPKAILRFLGVIAPLSCLISPSISVPLLHHFGTIPSSEVTFNWWNWWLGDALGVMIAAPLMFVLFGQPAEAWRGRRMGVIIPLGLAIGLLAFVVHHVRNWEDLRIQTQFNRDIEHITSVINKRLEVQIDMMQSIERLMTVSDEVNRTEFSTFVTPWLKRYPGTQNFGWSPYITHAERADFERAISRADGLDFRILGRDAEGRTFPAPPADDYLPITYVEPINNNRTVLGLNPLSLPATAQAIHSTQVSGLPVATEGIRLVQENSEQRGVVVYLAAFDRPAEGDQTPRLSGVVSGVFRMDDSTAGARELAQRTGIEFCLVDRAGQEGNRRLSGPRNCDQYEWLARQTHGVRTIEFGGRLWDVRLRAGQAYLDGIRSWTAWGTVAIGMLAVGMLGAFLLITTGNTRRIASLVDQRTAELAAATEQLTEKQAALADAQRIARMGSWEMLFPGAPLTCSEELHQVLYHNQPLTTLEDLSTCLHETDREKLAQAIEALAQQPGHVTFDCGLADASPYTLQFQIESEWRHGQLHRIRGTVQDVTAAREAEAHIQYLAHFDGLTGLPNRGAWMKHAQAALMLAHRHGDTLGVLFLDLDHFKTVNDSLGHPVGDRLLAAVARRLSGCLREEDVLARLGGDEFVALLPRLHRPDDAALVARKLLAAMADTVHIEGHDLSPSVSIGIALYPNDGNDVDTLLKHADTAMYGAKAAGRNNYQFFVPEMNTRAFERLMLENALRRGIERNELILHYQPQIDAASGRISGCEALVRWEHPDLGLVPPAQFIPVAEDSGLIVPLGEWVLREACRQQVRWRDSAVGNIQLAVNISALQFRRNDFVDTVARALEDTGADARCIELEITESALMQPDDHLIGRLDALCALGLTLALDDFGTGYSSLSYLKRLPISRLKIDRSFVKDLPSDAEDAAVTSATLSLAQALGLDVVAEGVETPAQRDYLVTRGCNALQGFLYSRPLAAEALEVWVGEFETIAPEALG</sequence>
<evidence type="ECO:0000256" key="2">
    <source>
        <dbReference type="ARBA" id="ARBA00022475"/>
    </source>
</evidence>
<feature type="transmembrane region" description="Helical" evidence="7">
    <location>
        <begin position="116"/>
        <end position="135"/>
    </location>
</feature>
<evidence type="ECO:0000313" key="11">
    <source>
        <dbReference type="EMBL" id="PZA16349.1"/>
    </source>
</evidence>
<keyword evidence="4 7" id="KW-1133">Transmembrane helix</keyword>
<dbReference type="Pfam" id="PF00563">
    <property type="entry name" value="EAL"/>
    <property type="match status" value="1"/>
</dbReference>
<feature type="domain" description="GGDEF" evidence="10">
    <location>
        <begin position="692"/>
        <end position="825"/>
    </location>
</feature>
<organism evidence="11 12">
    <name type="scientific">Parazoarcus communis SWub3 = DSM 12120</name>
    <dbReference type="NCBI Taxonomy" id="1121029"/>
    <lineage>
        <taxon>Bacteria</taxon>
        <taxon>Pseudomonadati</taxon>
        <taxon>Pseudomonadota</taxon>
        <taxon>Betaproteobacteria</taxon>
        <taxon>Rhodocyclales</taxon>
        <taxon>Zoogloeaceae</taxon>
        <taxon>Parazoarcus</taxon>
    </lineage>
</organism>
<dbReference type="Pfam" id="PF03924">
    <property type="entry name" value="CHASE"/>
    <property type="match status" value="1"/>
</dbReference>
<protein>
    <submittedName>
        <fullName evidence="11">Diguanylate cyclase</fullName>
    </submittedName>
</protein>
<evidence type="ECO:0000256" key="1">
    <source>
        <dbReference type="ARBA" id="ARBA00004651"/>
    </source>
</evidence>
<evidence type="ECO:0000259" key="8">
    <source>
        <dbReference type="PROSITE" id="PS50839"/>
    </source>
</evidence>
<dbReference type="PANTHER" id="PTHR44757">
    <property type="entry name" value="DIGUANYLATE CYCLASE DGCP"/>
    <property type="match status" value="1"/>
</dbReference>
<name>A0A323UUW7_9RHOO</name>
<dbReference type="SUPFAM" id="SSF141868">
    <property type="entry name" value="EAL domain-like"/>
    <property type="match status" value="1"/>
</dbReference>
<dbReference type="FunFam" id="3.20.20.450:FF:000001">
    <property type="entry name" value="Cyclic di-GMP phosphodiesterase yahA"/>
    <property type="match status" value="1"/>
</dbReference>
<comment type="caution">
    <text evidence="11">The sequence shown here is derived from an EMBL/GenBank/DDBJ whole genome shotgun (WGS) entry which is preliminary data.</text>
</comment>
<dbReference type="CDD" id="cd01949">
    <property type="entry name" value="GGDEF"/>
    <property type="match status" value="1"/>
</dbReference>
<comment type="catalytic activity">
    <reaction evidence="6">
        <text>3',3'-c-di-GMP + H2O = 5'-phosphoguanylyl(3'-&gt;5')guanosine + H(+)</text>
        <dbReference type="Rhea" id="RHEA:24902"/>
        <dbReference type="ChEBI" id="CHEBI:15377"/>
        <dbReference type="ChEBI" id="CHEBI:15378"/>
        <dbReference type="ChEBI" id="CHEBI:58754"/>
        <dbReference type="ChEBI" id="CHEBI:58805"/>
        <dbReference type="EC" id="3.1.4.52"/>
    </reaction>
    <physiologicalReaction direction="left-to-right" evidence="6">
        <dbReference type="Rhea" id="RHEA:24903"/>
    </physiologicalReaction>
</comment>
<dbReference type="InterPro" id="IPR052155">
    <property type="entry name" value="Biofilm_reg_signaling"/>
</dbReference>
<comment type="subcellular location">
    <subcellularLocation>
        <location evidence="1">Cell membrane</location>
        <topology evidence="1">Multi-pass membrane protein</topology>
    </subcellularLocation>
</comment>
<evidence type="ECO:0000256" key="3">
    <source>
        <dbReference type="ARBA" id="ARBA00022692"/>
    </source>
</evidence>
<evidence type="ECO:0000313" key="12">
    <source>
        <dbReference type="Proteomes" id="UP000248259"/>
    </source>
</evidence>
<dbReference type="GO" id="GO:0005886">
    <property type="term" value="C:plasma membrane"/>
    <property type="evidence" value="ECO:0007669"/>
    <property type="project" value="UniProtKB-SubCell"/>
</dbReference>
<dbReference type="OrthoDB" id="9813903at2"/>
<dbReference type="InterPro" id="IPR001633">
    <property type="entry name" value="EAL_dom"/>
</dbReference>
<dbReference type="Pfam" id="PF05231">
    <property type="entry name" value="MASE1"/>
    <property type="match status" value="1"/>
</dbReference>
<keyword evidence="3 7" id="KW-0812">Transmembrane</keyword>
<dbReference type="GO" id="GO:0007165">
    <property type="term" value="P:signal transduction"/>
    <property type="evidence" value="ECO:0007669"/>
    <property type="project" value="UniProtKB-ARBA"/>
</dbReference>
<proteinExistence type="predicted"/>
<gene>
    <name evidence="11" type="ORF">DNK49_11850</name>
</gene>
<dbReference type="InterPro" id="IPR043128">
    <property type="entry name" value="Rev_trsase/Diguanyl_cyclase"/>
</dbReference>
<feature type="domain" description="CHASE" evidence="8">
    <location>
        <begin position="251"/>
        <end position="420"/>
    </location>
</feature>
<dbReference type="EMBL" id="QKOE01000007">
    <property type="protein sequence ID" value="PZA16349.1"/>
    <property type="molecule type" value="Genomic_DNA"/>
</dbReference>